<sequence length="257" mass="28839">MTSHKKYGLIGYPLTHSFSKKYFGDKFIREQISDCSYDLFPLEKIGQVKDLLKTKGLIGLNVTIPYKVEVIPFLDELDERTAGRIGAVNTISVYPDGSTKGFNTDYYGFRYSLEEWMDHRGDNPADLKALVLGNGGASKAVMTALDDLQTPYQLVSRQSGDHAISYEEVTAEVLAEHLLIVNTTPLGMSPNIDSAPALPYDALTSRHYLYDLVYNPEKTLFLKKGEEQGAATLNGLKMLYLQAEKSWSIWNDEMLMM</sequence>
<dbReference type="InterPro" id="IPR046346">
    <property type="entry name" value="Aminoacid_DH-like_N_sf"/>
</dbReference>
<evidence type="ECO:0000256" key="1">
    <source>
        <dbReference type="ARBA" id="ARBA00004871"/>
    </source>
</evidence>
<dbReference type="InterPro" id="IPR022893">
    <property type="entry name" value="Shikimate_DH_fam"/>
</dbReference>
<evidence type="ECO:0000256" key="3">
    <source>
        <dbReference type="ARBA" id="ARBA00023141"/>
    </source>
</evidence>
<dbReference type="Gene3D" id="3.40.50.10860">
    <property type="entry name" value="Leucine Dehydrogenase, chain A, domain 1"/>
    <property type="match status" value="1"/>
</dbReference>
<dbReference type="PANTHER" id="PTHR21089:SF1">
    <property type="entry name" value="BIFUNCTIONAL 3-DEHYDROQUINATE DEHYDRATASE_SHIKIMATE DEHYDROGENASE, CHLOROPLASTIC"/>
    <property type="match status" value="1"/>
</dbReference>
<gene>
    <name evidence="5" type="ORF">GCM10023091_18190</name>
</gene>
<evidence type="ECO:0000259" key="4">
    <source>
        <dbReference type="Pfam" id="PF08501"/>
    </source>
</evidence>
<protein>
    <submittedName>
        <fullName evidence="5">Shikimate dehydrogenase</fullName>
    </submittedName>
</protein>
<keyword evidence="6" id="KW-1185">Reference proteome</keyword>
<evidence type="ECO:0000256" key="2">
    <source>
        <dbReference type="ARBA" id="ARBA00023002"/>
    </source>
</evidence>
<dbReference type="SUPFAM" id="SSF53223">
    <property type="entry name" value="Aminoacid dehydrogenase-like, N-terminal domain"/>
    <property type="match status" value="1"/>
</dbReference>
<dbReference type="PANTHER" id="PTHR21089">
    <property type="entry name" value="SHIKIMATE DEHYDROGENASE"/>
    <property type="match status" value="1"/>
</dbReference>
<comment type="caution">
    <text evidence="5">The sequence shown here is derived from an EMBL/GenBank/DDBJ whole genome shotgun (WGS) entry which is preliminary data.</text>
</comment>
<dbReference type="EMBL" id="BAABEY010000018">
    <property type="protein sequence ID" value="GAA4438079.1"/>
    <property type="molecule type" value="Genomic_DNA"/>
</dbReference>
<dbReference type="InterPro" id="IPR036291">
    <property type="entry name" value="NAD(P)-bd_dom_sf"/>
</dbReference>
<dbReference type="Gene3D" id="3.40.50.720">
    <property type="entry name" value="NAD(P)-binding Rossmann-like Domain"/>
    <property type="match status" value="1"/>
</dbReference>
<keyword evidence="3" id="KW-0028">Amino-acid biosynthesis</keyword>
<feature type="domain" description="Shikimate dehydrogenase substrate binding N-terminal" evidence="4">
    <location>
        <begin position="9"/>
        <end position="91"/>
    </location>
</feature>
<dbReference type="InterPro" id="IPR013708">
    <property type="entry name" value="Shikimate_DH-bd_N"/>
</dbReference>
<keyword evidence="3" id="KW-0057">Aromatic amino acid biosynthesis</keyword>
<name>A0ABP8LWF1_9BACT</name>
<accession>A0ABP8LWF1</accession>
<dbReference type="RefSeq" id="WP_345028176.1">
    <property type="nucleotide sequence ID" value="NZ_BAABEY010000018.1"/>
</dbReference>
<organism evidence="5 6">
    <name type="scientific">Ravibacter arvi</name>
    <dbReference type="NCBI Taxonomy" id="2051041"/>
    <lineage>
        <taxon>Bacteria</taxon>
        <taxon>Pseudomonadati</taxon>
        <taxon>Bacteroidota</taxon>
        <taxon>Cytophagia</taxon>
        <taxon>Cytophagales</taxon>
        <taxon>Spirosomataceae</taxon>
        <taxon>Ravibacter</taxon>
    </lineage>
</organism>
<reference evidence="6" key="1">
    <citation type="journal article" date="2019" name="Int. J. Syst. Evol. Microbiol.">
        <title>The Global Catalogue of Microorganisms (GCM) 10K type strain sequencing project: providing services to taxonomists for standard genome sequencing and annotation.</title>
        <authorList>
            <consortium name="The Broad Institute Genomics Platform"/>
            <consortium name="The Broad Institute Genome Sequencing Center for Infectious Disease"/>
            <person name="Wu L."/>
            <person name="Ma J."/>
        </authorList>
    </citation>
    <scope>NUCLEOTIDE SEQUENCE [LARGE SCALE GENOMIC DNA]</scope>
    <source>
        <strain evidence="6">JCM 31920</strain>
    </source>
</reference>
<dbReference type="SUPFAM" id="SSF51735">
    <property type="entry name" value="NAD(P)-binding Rossmann-fold domains"/>
    <property type="match status" value="1"/>
</dbReference>
<dbReference type="Pfam" id="PF08501">
    <property type="entry name" value="Shikimate_dh_N"/>
    <property type="match status" value="1"/>
</dbReference>
<dbReference type="CDD" id="cd01065">
    <property type="entry name" value="NAD_bind_Shikimate_DH"/>
    <property type="match status" value="1"/>
</dbReference>
<evidence type="ECO:0000313" key="5">
    <source>
        <dbReference type="EMBL" id="GAA4438079.1"/>
    </source>
</evidence>
<evidence type="ECO:0000313" key="6">
    <source>
        <dbReference type="Proteomes" id="UP001501508"/>
    </source>
</evidence>
<keyword evidence="2" id="KW-0560">Oxidoreductase</keyword>
<dbReference type="Proteomes" id="UP001501508">
    <property type="component" value="Unassembled WGS sequence"/>
</dbReference>
<comment type="pathway">
    <text evidence="1">Metabolic intermediate biosynthesis; chorismate biosynthesis; chorismate from D-erythrose 4-phosphate and phosphoenolpyruvate: step 4/7.</text>
</comment>
<proteinExistence type="predicted"/>